<evidence type="ECO:0000256" key="7">
    <source>
        <dbReference type="PIRNR" id="PIRNR000862"/>
    </source>
</evidence>
<dbReference type="FunFam" id="3.40.50.1820:FF:000057">
    <property type="entry name" value="Lipase"/>
    <property type="match status" value="1"/>
</dbReference>
<organism evidence="11 12">
    <name type="scientific">Loxostege sticticalis</name>
    <name type="common">Beet webworm moth</name>
    <dbReference type="NCBI Taxonomy" id="481309"/>
    <lineage>
        <taxon>Eukaryota</taxon>
        <taxon>Metazoa</taxon>
        <taxon>Ecdysozoa</taxon>
        <taxon>Arthropoda</taxon>
        <taxon>Hexapoda</taxon>
        <taxon>Insecta</taxon>
        <taxon>Pterygota</taxon>
        <taxon>Neoptera</taxon>
        <taxon>Endopterygota</taxon>
        <taxon>Lepidoptera</taxon>
        <taxon>Glossata</taxon>
        <taxon>Ditrysia</taxon>
        <taxon>Pyraloidea</taxon>
        <taxon>Crambidae</taxon>
        <taxon>Pyraustinae</taxon>
        <taxon>Loxostege</taxon>
    </lineage>
</organism>
<comment type="similarity">
    <text evidence="1 7">Belongs to the AB hydrolase superfamily. Lipase family.</text>
</comment>
<evidence type="ECO:0000256" key="2">
    <source>
        <dbReference type="ARBA" id="ARBA00022729"/>
    </source>
</evidence>
<dbReference type="InterPro" id="IPR006693">
    <property type="entry name" value="AB_hydrolase_lipase"/>
</dbReference>
<gene>
    <name evidence="11" type="ORF">ABMA28_017116</name>
</gene>
<dbReference type="GO" id="GO:0016787">
    <property type="term" value="F:hydrolase activity"/>
    <property type="evidence" value="ECO:0007669"/>
    <property type="project" value="UniProtKB-KW"/>
</dbReference>
<feature type="active site" description="Charge relay system" evidence="8">
    <location>
        <position position="371"/>
    </location>
</feature>
<dbReference type="AlphaFoldDB" id="A0ABD0T8U3"/>
<sequence length="403" mass="45682">MTPASTEKLLLALFITLQPILALQCTLSEIPEDGQLNFRRLANKYGLSCEEHDVTTEDGYILKLFHIPGDKARPVLLMHGIIDSADTFMIRGNGSMVAALARAGYDVWVGNKRGNRYSRRHKRFNPDIHKEYWDFSFHEIGLYDLPAKIDYILARTGQTQLSCIGHSQGNTVFYVLGSMRPEYNEKIKLLIALSPICYLHHLPPPAKNIVQAWPFIDRLFSLVGKHEVFSDFSLETNVLKTLCTAKGSYELCGKGFILRIAGLDTDELEPDFLPIVMSHYPSGTSRKSGTHLLQLGLKRNFTQMDYGLQKNLAVYNSVTPPNYDLGKVTMRVALIVASNDGMCSLTDVKILRSRLPNVVEYRVLDWSKFNHIDYVWGRNMDRHLFPTVFSLLERFGDESKGDS</sequence>
<name>A0ABD0T8U3_LOXSC</name>
<keyword evidence="4 7" id="KW-0442">Lipid degradation</keyword>
<feature type="domain" description="Partial AB-hydrolase lipase" evidence="10">
    <location>
        <begin position="40"/>
        <end position="91"/>
    </location>
</feature>
<evidence type="ECO:0000313" key="12">
    <source>
        <dbReference type="Proteomes" id="UP001549921"/>
    </source>
</evidence>
<evidence type="ECO:0000256" key="5">
    <source>
        <dbReference type="ARBA" id="ARBA00023098"/>
    </source>
</evidence>
<dbReference type="InterPro" id="IPR025483">
    <property type="entry name" value="Lipase_euk"/>
</dbReference>
<proteinExistence type="inferred from homology"/>
<keyword evidence="3 7" id="KW-0378">Hydrolase</keyword>
<dbReference type="EMBL" id="JBEDNZ010000009">
    <property type="protein sequence ID" value="KAL0839146.1"/>
    <property type="molecule type" value="Genomic_DNA"/>
</dbReference>
<dbReference type="Pfam" id="PF04083">
    <property type="entry name" value="Abhydro_lipase"/>
    <property type="match status" value="1"/>
</dbReference>
<keyword evidence="5" id="KW-0443">Lipid metabolism</keyword>
<evidence type="ECO:0000256" key="8">
    <source>
        <dbReference type="PIRSR" id="PIRSR000862-1"/>
    </source>
</evidence>
<dbReference type="Proteomes" id="UP001549921">
    <property type="component" value="Unassembled WGS sequence"/>
</dbReference>
<keyword evidence="6" id="KW-0325">Glycoprotein</keyword>
<dbReference type="Gene3D" id="3.40.50.1820">
    <property type="entry name" value="alpha/beta hydrolase"/>
    <property type="match status" value="1"/>
</dbReference>
<accession>A0ABD0T8U3</accession>
<evidence type="ECO:0000259" key="10">
    <source>
        <dbReference type="Pfam" id="PF04083"/>
    </source>
</evidence>
<evidence type="ECO:0000256" key="6">
    <source>
        <dbReference type="ARBA" id="ARBA00023180"/>
    </source>
</evidence>
<evidence type="ECO:0000313" key="11">
    <source>
        <dbReference type="EMBL" id="KAL0839146.1"/>
    </source>
</evidence>
<protein>
    <recommendedName>
        <fullName evidence="7">Lipase</fullName>
    </recommendedName>
</protein>
<evidence type="ECO:0000256" key="9">
    <source>
        <dbReference type="SAM" id="SignalP"/>
    </source>
</evidence>
<dbReference type="InterPro" id="IPR029058">
    <property type="entry name" value="AB_hydrolase_fold"/>
</dbReference>
<comment type="caution">
    <text evidence="11">The sequence shown here is derived from an EMBL/GenBank/DDBJ whole genome shotgun (WGS) entry which is preliminary data.</text>
</comment>
<evidence type="ECO:0000256" key="1">
    <source>
        <dbReference type="ARBA" id="ARBA00010701"/>
    </source>
</evidence>
<dbReference type="PANTHER" id="PTHR11005">
    <property type="entry name" value="LYSOSOMAL ACID LIPASE-RELATED"/>
    <property type="match status" value="1"/>
</dbReference>
<dbReference type="GO" id="GO:0016042">
    <property type="term" value="P:lipid catabolic process"/>
    <property type="evidence" value="ECO:0007669"/>
    <property type="project" value="UniProtKB-KW"/>
</dbReference>
<keyword evidence="2 9" id="KW-0732">Signal</keyword>
<evidence type="ECO:0000256" key="4">
    <source>
        <dbReference type="ARBA" id="ARBA00022963"/>
    </source>
</evidence>
<dbReference type="SUPFAM" id="SSF53474">
    <property type="entry name" value="alpha/beta-Hydrolases"/>
    <property type="match status" value="1"/>
</dbReference>
<dbReference type="PIRSF" id="PIRSF000862">
    <property type="entry name" value="Steryl_ester_lip"/>
    <property type="match status" value="1"/>
</dbReference>
<feature type="active site" description="Nucleophile" evidence="8">
    <location>
        <position position="167"/>
    </location>
</feature>
<feature type="active site" description="Charge relay system" evidence="8">
    <location>
        <position position="340"/>
    </location>
</feature>
<feature type="chain" id="PRO_5044887565" description="Lipase" evidence="9">
    <location>
        <begin position="23"/>
        <end position="403"/>
    </location>
</feature>
<reference evidence="11 12" key="1">
    <citation type="submission" date="2024-06" db="EMBL/GenBank/DDBJ databases">
        <title>A chromosome-level genome assembly of beet webworm, Loxostege sticticalis.</title>
        <authorList>
            <person name="Zhang Y."/>
        </authorList>
    </citation>
    <scope>NUCLEOTIDE SEQUENCE [LARGE SCALE GENOMIC DNA]</scope>
    <source>
        <strain evidence="11">AQ028</strain>
        <tissue evidence="11">Male pupae</tissue>
    </source>
</reference>
<evidence type="ECO:0000256" key="3">
    <source>
        <dbReference type="ARBA" id="ARBA00022801"/>
    </source>
</evidence>
<feature type="signal peptide" evidence="9">
    <location>
        <begin position="1"/>
        <end position="22"/>
    </location>
</feature>